<evidence type="ECO:0000256" key="1">
    <source>
        <dbReference type="SAM" id="MobiDB-lite"/>
    </source>
</evidence>
<dbReference type="InterPro" id="IPR015940">
    <property type="entry name" value="UBA"/>
</dbReference>
<reference evidence="3 4" key="1">
    <citation type="submission" date="2017-07" db="EMBL/GenBank/DDBJ databases">
        <title>An improved, manually edited Actinidia chinensis var. chinensis (kiwifruit) genome highlights the challenges associated with draft genomes and gene prediction in plants.</title>
        <authorList>
            <person name="Pilkington S."/>
            <person name="Crowhurst R."/>
            <person name="Hilario E."/>
            <person name="Nardozza S."/>
            <person name="Fraser L."/>
            <person name="Peng Y."/>
            <person name="Gunaseelan K."/>
            <person name="Simpson R."/>
            <person name="Tahir J."/>
            <person name="Deroles S."/>
            <person name="Templeton K."/>
            <person name="Luo Z."/>
            <person name="Davy M."/>
            <person name="Cheng C."/>
            <person name="Mcneilage M."/>
            <person name="Scaglione D."/>
            <person name="Liu Y."/>
            <person name="Zhang Q."/>
            <person name="Datson P."/>
            <person name="De Silva N."/>
            <person name="Gardiner S."/>
            <person name="Bassett H."/>
            <person name="Chagne D."/>
            <person name="Mccallum J."/>
            <person name="Dzierzon H."/>
            <person name="Deng C."/>
            <person name="Wang Y.-Y."/>
            <person name="Barron N."/>
            <person name="Manako K."/>
            <person name="Bowen J."/>
            <person name="Foster T."/>
            <person name="Erridge Z."/>
            <person name="Tiffin H."/>
            <person name="Waite C."/>
            <person name="Davies K."/>
            <person name="Grierson E."/>
            <person name="Laing W."/>
            <person name="Kirk R."/>
            <person name="Chen X."/>
            <person name="Wood M."/>
            <person name="Montefiori M."/>
            <person name="Brummell D."/>
            <person name="Schwinn K."/>
            <person name="Catanach A."/>
            <person name="Fullerton C."/>
            <person name="Li D."/>
            <person name="Meiyalaghan S."/>
            <person name="Nieuwenhuizen N."/>
            <person name="Read N."/>
            <person name="Prakash R."/>
            <person name="Hunter D."/>
            <person name="Zhang H."/>
            <person name="Mckenzie M."/>
            <person name="Knabel M."/>
            <person name="Harris A."/>
            <person name="Allan A."/>
            <person name="Chen A."/>
            <person name="Janssen B."/>
            <person name="Plunkett B."/>
            <person name="Dwamena C."/>
            <person name="Voogd C."/>
            <person name="Leif D."/>
            <person name="Lafferty D."/>
            <person name="Souleyre E."/>
            <person name="Varkonyi-Gasic E."/>
            <person name="Gambi F."/>
            <person name="Hanley J."/>
            <person name="Yao J.-L."/>
            <person name="Cheung J."/>
            <person name="David K."/>
            <person name="Warren B."/>
            <person name="Marsh K."/>
            <person name="Snowden K."/>
            <person name="Lin-Wang K."/>
            <person name="Brian L."/>
            <person name="Martinez-Sanchez M."/>
            <person name="Wang M."/>
            <person name="Ileperuma N."/>
            <person name="Macnee N."/>
            <person name="Campin R."/>
            <person name="Mcatee P."/>
            <person name="Drummond R."/>
            <person name="Espley R."/>
            <person name="Ireland H."/>
            <person name="Wu R."/>
            <person name="Atkinson R."/>
            <person name="Karunairetnam S."/>
            <person name="Bulley S."/>
            <person name="Chunkath S."/>
            <person name="Hanley Z."/>
            <person name="Storey R."/>
            <person name="Thrimawithana A."/>
            <person name="Thomson S."/>
            <person name="David C."/>
            <person name="Testolin R."/>
        </authorList>
    </citation>
    <scope>NUCLEOTIDE SEQUENCE [LARGE SCALE GENOMIC DNA]</scope>
    <source>
        <strain evidence="4">cv. Red5</strain>
        <tissue evidence="3">Young leaf</tissue>
    </source>
</reference>
<dbReference type="EMBL" id="NKQK01000021">
    <property type="protein sequence ID" value="PSS00392.1"/>
    <property type="molecule type" value="Genomic_DNA"/>
</dbReference>
<comment type="caution">
    <text evidence="3">The sequence shown here is derived from an EMBL/GenBank/DDBJ whole genome shotgun (WGS) entry which is preliminary data.</text>
</comment>
<dbReference type="PANTHER" id="PTHR10677">
    <property type="entry name" value="UBIQUILIN"/>
    <property type="match status" value="1"/>
</dbReference>
<feature type="domain" description="UBA" evidence="2">
    <location>
        <begin position="213"/>
        <end position="257"/>
    </location>
</feature>
<dbReference type="SMART" id="SM00165">
    <property type="entry name" value="UBA"/>
    <property type="match status" value="1"/>
</dbReference>
<feature type="compositionally biased region" description="Polar residues" evidence="1">
    <location>
        <begin position="49"/>
        <end position="58"/>
    </location>
</feature>
<dbReference type="Pfam" id="PF00627">
    <property type="entry name" value="UBA"/>
    <property type="match status" value="1"/>
</dbReference>
<organism evidence="3 4">
    <name type="scientific">Actinidia chinensis var. chinensis</name>
    <name type="common">Chinese soft-hair kiwi</name>
    <dbReference type="NCBI Taxonomy" id="1590841"/>
    <lineage>
        <taxon>Eukaryota</taxon>
        <taxon>Viridiplantae</taxon>
        <taxon>Streptophyta</taxon>
        <taxon>Embryophyta</taxon>
        <taxon>Tracheophyta</taxon>
        <taxon>Spermatophyta</taxon>
        <taxon>Magnoliopsida</taxon>
        <taxon>eudicotyledons</taxon>
        <taxon>Gunneridae</taxon>
        <taxon>Pentapetalae</taxon>
        <taxon>asterids</taxon>
        <taxon>Ericales</taxon>
        <taxon>Actinidiaceae</taxon>
        <taxon>Actinidia</taxon>
    </lineage>
</organism>
<dbReference type="CDD" id="cd14399">
    <property type="entry name" value="UBA_PLICs"/>
    <property type="match status" value="1"/>
</dbReference>
<dbReference type="Gramene" id="PSS00392">
    <property type="protein sequence ID" value="PSS00392"/>
    <property type="gene ID" value="CEY00_Acc24360"/>
</dbReference>
<feature type="region of interest" description="Disordered" evidence="1">
    <location>
        <begin position="1"/>
        <end position="66"/>
    </location>
</feature>
<proteinExistence type="predicted"/>
<evidence type="ECO:0000313" key="4">
    <source>
        <dbReference type="Proteomes" id="UP000241394"/>
    </source>
</evidence>
<gene>
    <name evidence="3" type="ORF">CEY00_Acc24360</name>
</gene>
<accession>A0A2R6Q1X1</accession>
<dbReference type="AlphaFoldDB" id="A0A2R6Q1X1"/>
<dbReference type="GO" id="GO:0006511">
    <property type="term" value="P:ubiquitin-dependent protein catabolic process"/>
    <property type="evidence" value="ECO:0007669"/>
    <property type="project" value="TreeGrafter"/>
</dbReference>
<dbReference type="FunFam" id="1.10.8.10:FF:000042">
    <property type="entry name" value="Ubiquitin domain-containing protein DSK2b"/>
    <property type="match status" value="1"/>
</dbReference>
<name>A0A2R6Q1X1_ACTCC</name>
<dbReference type="STRING" id="1590841.A0A2R6Q1X1"/>
<feature type="compositionally biased region" description="Polar residues" evidence="1">
    <location>
        <begin position="13"/>
        <end position="24"/>
    </location>
</feature>
<keyword evidence="4" id="KW-1185">Reference proteome</keyword>
<dbReference type="PROSITE" id="PS50030">
    <property type="entry name" value="UBA"/>
    <property type="match status" value="1"/>
</dbReference>
<feature type="compositionally biased region" description="Gly residues" evidence="1">
    <location>
        <begin position="1"/>
        <end position="11"/>
    </location>
</feature>
<dbReference type="InParanoid" id="A0A2R6Q1X1"/>
<protein>
    <submittedName>
        <fullName evidence="3">Ubiquitin domain-containing protein</fullName>
    </submittedName>
</protein>
<dbReference type="OrthoDB" id="267397at2759"/>
<reference evidence="4" key="2">
    <citation type="journal article" date="2018" name="BMC Genomics">
        <title>A manually annotated Actinidia chinensis var. chinensis (kiwifruit) genome highlights the challenges associated with draft genomes and gene prediction in plants.</title>
        <authorList>
            <person name="Pilkington S.M."/>
            <person name="Crowhurst R."/>
            <person name="Hilario E."/>
            <person name="Nardozza S."/>
            <person name="Fraser L."/>
            <person name="Peng Y."/>
            <person name="Gunaseelan K."/>
            <person name="Simpson R."/>
            <person name="Tahir J."/>
            <person name="Deroles S.C."/>
            <person name="Templeton K."/>
            <person name="Luo Z."/>
            <person name="Davy M."/>
            <person name="Cheng C."/>
            <person name="McNeilage M."/>
            <person name="Scaglione D."/>
            <person name="Liu Y."/>
            <person name="Zhang Q."/>
            <person name="Datson P."/>
            <person name="De Silva N."/>
            <person name="Gardiner S.E."/>
            <person name="Bassett H."/>
            <person name="Chagne D."/>
            <person name="McCallum J."/>
            <person name="Dzierzon H."/>
            <person name="Deng C."/>
            <person name="Wang Y.Y."/>
            <person name="Barron L."/>
            <person name="Manako K."/>
            <person name="Bowen J."/>
            <person name="Foster T.M."/>
            <person name="Erridge Z.A."/>
            <person name="Tiffin H."/>
            <person name="Waite C.N."/>
            <person name="Davies K.M."/>
            <person name="Grierson E.P."/>
            <person name="Laing W.A."/>
            <person name="Kirk R."/>
            <person name="Chen X."/>
            <person name="Wood M."/>
            <person name="Montefiori M."/>
            <person name="Brummell D.A."/>
            <person name="Schwinn K.E."/>
            <person name="Catanach A."/>
            <person name="Fullerton C."/>
            <person name="Li D."/>
            <person name="Meiyalaghan S."/>
            <person name="Nieuwenhuizen N."/>
            <person name="Read N."/>
            <person name="Prakash R."/>
            <person name="Hunter D."/>
            <person name="Zhang H."/>
            <person name="McKenzie M."/>
            <person name="Knabel M."/>
            <person name="Harris A."/>
            <person name="Allan A.C."/>
            <person name="Gleave A."/>
            <person name="Chen A."/>
            <person name="Janssen B.J."/>
            <person name="Plunkett B."/>
            <person name="Ampomah-Dwamena C."/>
            <person name="Voogd C."/>
            <person name="Leif D."/>
            <person name="Lafferty D."/>
            <person name="Souleyre E.J.F."/>
            <person name="Varkonyi-Gasic E."/>
            <person name="Gambi F."/>
            <person name="Hanley J."/>
            <person name="Yao J.L."/>
            <person name="Cheung J."/>
            <person name="David K.M."/>
            <person name="Warren B."/>
            <person name="Marsh K."/>
            <person name="Snowden K.C."/>
            <person name="Lin-Wang K."/>
            <person name="Brian L."/>
            <person name="Martinez-Sanchez M."/>
            <person name="Wang M."/>
            <person name="Ileperuma N."/>
            <person name="Macnee N."/>
            <person name="Campin R."/>
            <person name="McAtee P."/>
            <person name="Drummond R.S.M."/>
            <person name="Espley R.V."/>
            <person name="Ireland H.S."/>
            <person name="Wu R."/>
            <person name="Atkinson R.G."/>
            <person name="Karunairetnam S."/>
            <person name="Bulley S."/>
            <person name="Chunkath S."/>
            <person name="Hanley Z."/>
            <person name="Storey R."/>
            <person name="Thrimawithana A.H."/>
            <person name="Thomson S."/>
            <person name="David C."/>
            <person name="Testolin R."/>
            <person name="Huang H."/>
            <person name="Hellens R.P."/>
            <person name="Schaffer R.J."/>
        </authorList>
    </citation>
    <scope>NUCLEOTIDE SEQUENCE [LARGE SCALE GENOMIC DNA]</scope>
    <source>
        <strain evidence="4">cv. Red5</strain>
    </source>
</reference>
<dbReference type="Pfam" id="PF23195">
    <property type="entry name" value="UBQLN1"/>
    <property type="match status" value="1"/>
</dbReference>
<evidence type="ECO:0000259" key="2">
    <source>
        <dbReference type="PROSITE" id="PS50030"/>
    </source>
</evidence>
<dbReference type="InterPro" id="IPR006636">
    <property type="entry name" value="STI1_HS-bd"/>
</dbReference>
<dbReference type="SUPFAM" id="SSF46934">
    <property type="entry name" value="UBA-like"/>
    <property type="match status" value="1"/>
</dbReference>
<evidence type="ECO:0000313" key="3">
    <source>
        <dbReference type="EMBL" id="PSS00392.1"/>
    </source>
</evidence>
<dbReference type="SMART" id="SM00727">
    <property type="entry name" value="STI1"/>
    <property type="match status" value="2"/>
</dbReference>
<feature type="non-terminal residue" evidence="3">
    <location>
        <position position="1"/>
    </location>
</feature>
<dbReference type="Gene3D" id="1.10.8.10">
    <property type="entry name" value="DNA helicase RuvA subunit, C-terminal domain"/>
    <property type="match status" value="1"/>
</dbReference>
<dbReference type="GO" id="GO:0031593">
    <property type="term" value="F:polyubiquitin modification-dependent protein binding"/>
    <property type="evidence" value="ECO:0007669"/>
    <property type="project" value="TreeGrafter"/>
</dbReference>
<dbReference type="PANTHER" id="PTHR10677:SF53">
    <property type="entry name" value="UBIQUILIN-RELATED"/>
    <property type="match status" value="1"/>
</dbReference>
<dbReference type="InterPro" id="IPR009060">
    <property type="entry name" value="UBA-like_sf"/>
</dbReference>
<dbReference type="GO" id="GO:0005829">
    <property type="term" value="C:cytosol"/>
    <property type="evidence" value="ECO:0007669"/>
    <property type="project" value="TreeGrafter"/>
</dbReference>
<dbReference type="OMA" id="QMQAPEL"/>
<dbReference type="InterPro" id="IPR015496">
    <property type="entry name" value="Ubiquilin"/>
</dbReference>
<dbReference type="Proteomes" id="UP000241394">
    <property type="component" value="Chromosome LG21"/>
</dbReference>
<sequence>ALLGTQGGGQGRDLSTNPSSTGSETTTNSPAPNTNPLPNPWASGGAGGAQTNSTTRSNPGVDARLPTLGGLSGFGLPDMFGSTQDNASFSQFMQNPAVSQMMQSLLSNPQYMNQILGLNPQLRNMMDSNSQLREMMQNPEFLRQLTSPETMQQILTLQRTLLSQIGQQPSTMEAGLGVGGTAGTDGTGLEMLMNMLGGLGTGSPVAPTRSNVPPEELYATQLSQLQEMGFFDTRENIQALIATAGNVHAAVERLLGNPGQ</sequence>